<dbReference type="EMBL" id="BAABCB010000009">
    <property type="protein sequence ID" value="GAA4242151.1"/>
    <property type="molecule type" value="Genomic_DNA"/>
</dbReference>
<gene>
    <name evidence="1" type="ORF">GCM10022292_11320</name>
</gene>
<dbReference type="RefSeq" id="WP_344713189.1">
    <property type="nucleotide sequence ID" value="NZ_BAABCB010000009.1"/>
</dbReference>
<sequence length="285" mass="33095">MSEQEAKLKALLSINDASLLNQREILKDLNTLLADCTQDLHEFGIKFENAGLFEKLLFQILYHNSSLINLTKGSTIIVRDKNININDMTAVYSLARLQIETFVNLSYMFFLNIDYSKNLRAYVYKIHGLRKHIFLNQKYPKDFLPITKMRNELAQELRNIRKLEEFKTANFAKREKFINPKHARLITPNEVYELIQIGNLSRSHSLYSNHIHSEYISIRQLNSSLKKSKESVESFSNILLTCSRITSLVIVNMNSYYNFKEGSYSKASTLLIKIVESLNRLSAKL</sequence>
<accession>A0ABP8CQF0</accession>
<evidence type="ECO:0000313" key="1">
    <source>
        <dbReference type="EMBL" id="GAA4242151.1"/>
    </source>
</evidence>
<dbReference type="Proteomes" id="UP001501682">
    <property type="component" value="Unassembled WGS sequence"/>
</dbReference>
<evidence type="ECO:0008006" key="3">
    <source>
        <dbReference type="Google" id="ProtNLM"/>
    </source>
</evidence>
<reference evidence="2" key="1">
    <citation type="journal article" date="2019" name="Int. J. Syst. Evol. Microbiol.">
        <title>The Global Catalogue of Microorganisms (GCM) 10K type strain sequencing project: providing services to taxonomists for standard genome sequencing and annotation.</title>
        <authorList>
            <consortium name="The Broad Institute Genomics Platform"/>
            <consortium name="The Broad Institute Genome Sequencing Center for Infectious Disease"/>
            <person name="Wu L."/>
            <person name="Ma J."/>
        </authorList>
    </citation>
    <scope>NUCLEOTIDE SEQUENCE [LARGE SCALE GENOMIC DNA]</scope>
    <source>
        <strain evidence="2">JCM 17633</strain>
    </source>
</reference>
<protein>
    <recommendedName>
        <fullName evidence="3">Cthe-2314-like HEPN domain-containing protein</fullName>
    </recommendedName>
</protein>
<keyword evidence="2" id="KW-1185">Reference proteome</keyword>
<proteinExistence type="predicted"/>
<organism evidence="1 2">
    <name type="scientific">Winogradskyella damuponensis</name>
    <dbReference type="NCBI Taxonomy" id="943939"/>
    <lineage>
        <taxon>Bacteria</taxon>
        <taxon>Pseudomonadati</taxon>
        <taxon>Bacteroidota</taxon>
        <taxon>Flavobacteriia</taxon>
        <taxon>Flavobacteriales</taxon>
        <taxon>Flavobacteriaceae</taxon>
        <taxon>Winogradskyella</taxon>
    </lineage>
</organism>
<comment type="caution">
    <text evidence="1">The sequence shown here is derived from an EMBL/GenBank/DDBJ whole genome shotgun (WGS) entry which is preliminary data.</text>
</comment>
<name>A0ABP8CQF0_9FLAO</name>
<evidence type="ECO:0000313" key="2">
    <source>
        <dbReference type="Proteomes" id="UP001501682"/>
    </source>
</evidence>